<evidence type="ECO:0000256" key="1">
    <source>
        <dbReference type="SAM" id="Phobius"/>
    </source>
</evidence>
<organism evidence="2 3">
    <name type="scientific">Actinomyces naeslundii</name>
    <dbReference type="NCBI Taxonomy" id="1655"/>
    <lineage>
        <taxon>Bacteria</taxon>
        <taxon>Bacillati</taxon>
        <taxon>Actinomycetota</taxon>
        <taxon>Actinomycetes</taxon>
        <taxon>Actinomycetales</taxon>
        <taxon>Actinomycetaceae</taxon>
        <taxon>Actinomyces</taxon>
    </lineage>
</organism>
<dbReference type="RefSeq" id="WP_143227542.1">
    <property type="nucleotide sequence ID" value="NZ_CP113787.1"/>
</dbReference>
<dbReference type="Proteomes" id="UP001163127">
    <property type="component" value="Chromosome"/>
</dbReference>
<keyword evidence="1" id="KW-0812">Transmembrane</keyword>
<keyword evidence="1" id="KW-0472">Membrane</keyword>
<feature type="transmembrane region" description="Helical" evidence="1">
    <location>
        <begin position="26"/>
        <end position="48"/>
    </location>
</feature>
<evidence type="ECO:0000313" key="3">
    <source>
        <dbReference type="Proteomes" id="UP001163127"/>
    </source>
</evidence>
<protein>
    <submittedName>
        <fullName evidence="2">Uncharacterized protein</fullName>
    </submittedName>
</protein>
<proteinExistence type="predicted"/>
<sequence>MDGARPQGWRISIGTSSPTVIAHSSFFFFGAVRLIVCTRIAPACLVMVRVGRECSAILTTRLLTCYTLIR</sequence>
<evidence type="ECO:0000313" key="2">
    <source>
        <dbReference type="EMBL" id="WAL42098.1"/>
    </source>
</evidence>
<gene>
    <name evidence="2" type="ORF">OFA60_08430</name>
</gene>
<name>A0AA47FEY7_ACTNA</name>
<accession>A0AA47FEY7</accession>
<keyword evidence="1" id="KW-1133">Transmembrane helix</keyword>
<dbReference type="EMBL" id="CP113787">
    <property type="protein sequence ID" value="WAL42098.1"/>
    <property type="molecule type" value="Genomic_DNA"/>
</dbReference>
<dbReference type="AlphaFoldDB" id="A0AA47FEY7"/>
<reference evidence="2" key="1">
    <citation type="submission" date="2022-11" db="EMBL/GenBank/DDBJ databases">
        <title>Dental biofilm bacteria. Genome sequencing and assembly.</title>
        <authorList>
            <person name="Robertsson C."/>
        </authorList>
    </citation>
    <scope>NUCLEOTIDE SEQUENCE</scope>
    <source>
        <strain evidence="2">CW</strain>
    </source>
</reference>